<accession>A0A6J5M734</accession>
<name>A0A6J5M734_9CAUD</name>
<proteinExistence type="predicted"/>
<organism evidence="1">
    <name type="scientific">uncultured Caudovirales phage</name>
    <dbReference type="NCBI Taxonomy" id="2100421"/>
    <lineage>
        <taxon>Viruses</taxon>
        <taxon>Duplodnaviria</taxon>
        <taxon>Heunggongvirae</taxon>
        <taxon>Uroviricota</taxon>
        <taxon>Caudoviricetes</taxon>
        <taxon>Peduoviridae</taxon>
        <taxon>Maltschvirus</taxon>
        <taxon>Maltschvirus maltsch</taxon>
    </lineage>
</organism>
<sequence length="468" mass="51115">MLVPLEFPPGLNRMGTEYQNKGVFYDANLWRWAKGKSGPVGGWSELGSQVAATVRGIHSWLDISAVGRVALASRNTIRVVGTTGTPTTITPAGMATQADESQWSIDNAGQRLFLINDDEGIVRTWLPGDVTATSLTNAPTATALVVTQESILMVFGSGGDPRLVRWSDLDAYTVWTPDTINYTRDFPLQSAGEIMCGRKIRGGVLILTTEDAHLARFLDFPLVYGFTEIGGSCGIISRNAVCVIDDQAYWMGKDKFFTSSGGGVQELPCMIHDDVFGSAEEPTRGLNRAQAAKVYALHVSQHNEIWWLYAKGSATENSHAVVYNYAERTWTYHAIVRLCGIESGNGFQYPMMVGSDGKLWRHEIGETRTGAGTIFARSGPMEIGEGDQFMYVDKLLPDEGTQGDVQTYMHTRFYPNGSEATFGPFTSANPTGCRASGRQISIEHRLVNANDGGRVGTFRVKVRPGGER</sequence>
<reference evidence="1" key="1">
    <citation type="submission" date="2020-04" db="EMBL/GenBank/DDBJ databases">
        <authorList>
            <person name="Chiriac C."/>
            <person name="Salcher M."/>
            <person name="Ghai R."/>
            <person name="Kavagutti S V."/>
        </authorList>
    </citation>
    <scope>NUCLEOTIDE SEQUENCE</scope>
</reference>
<gene>
    <name evidence="1" type="ORF">UFOVP399_39</name>
</gene>
<protein>
    <submittedName>
        <fullName evidence="1">Uncharacterized protein</fullName>
    </submittedName>
</protein>
<dbReference type="EMBL" id="LR796383">
    <property type="protein sequence ID" value="CAB4140956.1"/>
    <property type="molecule type" value="Genomic_DNA"/>
</dbReference>
<evidence type="ECO:0000313" key="1">
    <source>
        <dbReference type="EMBL" id="CAB4140956.1"/>
    </source>
</evidence>